<feature type="transmembrane region" description="Helical" evidence="7">
    <location>
        <begin position="68"/>
        <end position="90"/>
    </location>
</feature>
<comment type="subcellular location">
    <subcellularLocation>
        <location evidence="1 7">Cell membrane</location>
        <topology evidence="1 7">Multi-pass membrane protein</topology>
    </subcellularLocation>
</comment>
<dbReference type="Proteomes" id="UP000440096">
    <property type="component" value="Unassembled WGS sequence"/>
</dbReference>
<reference evidence="9 10" key="1">
    <citation type="submission" date="2019-11" db="EMBL/GenBank/DDBJ databases">
        <title>Draft genome of Amycolatopsis RM579.</title>
        <authorList>
            <person name="Duangmal K."/>
            <person name="Mingma R."/>
        </authorList>
    </citation>
    <scope>NUCLEOTIDE SEQUENCE [LARGE SCALE GENOMIC DNA]</scope>
    <source>
        <strain evidence="9 10">RM579</strain>
    </source>
</reference>
<dbReference type="PANTHER" id="PTHR30151:SF0">
    <property type="entry name" value="ABC TRANSPORTER PERMEASE PROTEIN MJ0413-RELATED"/>
    <property type="match status" value="1"/>
</dbReference>
<feature type="domain" description="ABC transmembrane type-1" evidence="8">
    <location>
        <begin position="64"/>
        <end position="244"/>
    </location>
</feature>
<dbReference type="GO" id="GO:0055085">
    <property type="term" value="P:transmembrane transport"/>
    <property type="evidence" value="ECO:0007669"/>
    <property type="project" value="InterPro"/>
</dbReference>
<dbReference type="PROSITE" id="PS51257">
    <property type="entry name" value="PROKAR_LIPOPROTEIN"/>
    <property type="match status" value="1"/>
</dbReference>
<evidence type="ECO:0000313" key="9">
    <source>
        <dbReference type="EMBL" id="MTD55652.1"/>
    </source>
</evidence>
<keyword evidence="5 7" id="KW-1133">Transmembrane helix</keyword>
<proteinExistence type="inferred from homology"/>
<dbReference type="AlphaFoldDB" id="A0A6N7YUN8"/>
<keyword evidence="4 7" id="KW-0812">Transmembrane</keyword>
<dbReference type="Gene3D" id="1.10.3720.10">
    <property type="entry name" value="MetI-like"/>
    <property type="match status" value="1"/>
</dbReference>
<comment type="caution">
    <text evidence="9">The sequence shown here is derived from an EMBL/GenBank/DDBJ whole genome shotgun (WGS) entry which is preliminary data.</text>
</comment>
<feature type="transmembrane region" description="Helical" evidence="7">
    <location>
        <begin position="174"/>
        <end position="204"/>
    </location>
</feature>
<evidence type="ECO:0000256" key="2">
    <source>
        <dbReference type="ARBA" id="ARBA00022448"/>
    </source>
</evidence>
<name>A0A6N7YUN8_9PSEU</name>
<keyword evidence="3" id="KW-1003">Cell membrane</keyword>
<evidence type="ECO:0000256" key="5">
    <source>
        <dbReference type="ARBA" id="ARBA00022989"/>
    </source>
</evidence>
<comment type="similarity">
    <text evidence="7">Belongs to the binding-protein-dependent transport system permease family.</text>
</comment>
<dbReference type="PANTHER" id="PTHR30151">
    <property type="entry name" value="ALKANE SULFONATE ABC TRANSPORTER-RELATED, MEMBRANE SUBUNIT"/>
    <property type="match status" value="1"/>
</dbReference>
<dbReference type="EMBL" id="WMBA01000024">
    <property type="protein sequence ID" value="MTD55652.1"/>
    <property type="molecule type" value="Genomic_DNA"/>
</dbReference>
<organism evidence="9 10">
    <name type="scientific">Amycolatopsis pithecellobii</name>
    <dbReference type="NCBI Taxonomy" id="664692"/>
    <lineage>
        <taxon>Bacteria</taxon>
        <taxon>Bacillati</taxon>
        <taxon>Actinomycetota</taxon>
        <taxon>Actinomycetes</taxon>
        <taxon>Pseudonocardiales</taxon>
        <taxon>Pseudonocardiaceae</taxon>
        <taxon>Amycolatopsis</taxon>
    </lineage>
</organism>
<evidence type="ECO:0000313" key="10">
    <source>
        <dbReference type="Proteomes" id="UP000440096"/>
    </source>
</evidence>
<dbReference type="GO" id="GO:0005886">
    <property type="term" value="C:plasma membrane"/>
    <property type="evidence" value="ECO:0007669"/>
    <property type="project" value="UniProtKB-SubCell"/>
</dbReference>
<sequence>MTTAVPRRQSRVRGAFVFGLLPLAVLLGCWQFFVPADSRAFPPPSTWPGALAELSAEGSLIPAVRTTLVTFLLALAVATVLGTALGMLIGSSRRLERPLTPVMDFFRTLPPPAMVPVLALLLGTNTSMAVTVVVLASLWPILLNTASERRNVPPVRMEMARSLGLRWSERVFKVLLPSLAPGIMLGVRVAVSIALIVTLLVDILGTGEGIGRELMLGQQSFKPATVWALLLVIGVFGYLLNGAVAAAENRLMRKWGRRR</sequence>
<dbReference type="CDD" id="cd06261">
    <property type="entry name" value="TM_PBP2"/>
    <property type="match status" value="1"/>
</dbReference>
<evidence type="ECO:0000256" key="7">
    <source>
        <dbReference type="RuleBase" id="RU363032"/>
    </source>
</evidence>
<evidence type="ECO:0000256" key="3">
    <source>
        <dbReference type="ARBA" id="ARBA00022475"/>
    </source>
</evidence>
<dbReference type="OrthoDB" id="9808619at2"/>
<keyword evidence="2 7" id="KW-0813">Transport</keyword>
<feature type="transmembrane region" description="Helical" evidence="7">
    <location>
        <begin position="224"/>
        <end position="247"/>
    </location>
</feature>
<evidence type="ECO:0000259" key="8">
    <source>
        <dbReference type="PROSITE" id="PS50928"/>
    </source>
</evidence>
<evidence type="ECO:0000256" key="1">
    <source>
        <dbReference type="ARBA" id="ARBA00004651"/>
    </source>
</evidence>
<feature type="transmembrane region" description="Helical" evidence="7">
    <location>
        <begin position="12"/>
        <end position="33"/>
    </location>
</feature>
<dbReference type="RefSeq" id="WP_154757848.1">
    <property type="nucleotide sequence ID" value="NZ_WMBA01000024.1"/>
</dbReference>
<accession>A0A6N7YUN8</accession>
<dbReference type="SUPFAM" id="SSF161098">
    <property type="entry name" value="MetI-like"/>
    <property type="match status" value="1"/>
</dbReference>
<evidence type="ECO:0000256" key="4">
    <source>
        <dbReference type="ARBA" id="ARBA00022692"/>
    </source>
</evidence>
<dbReference type="Pfam" id="PF00528">
    <property type="entry name" value="BPD_transp_1"/>
    <property type="match status" value="1"/>
</dbReference>
<dbReference type="InterPro" id="IPR000515">
    <property type="entry name" value="MetI-like"/>
</dbReference>
<keyword evidence="10" id="KW-1185">Reference proteome</keyword>
<dbReference type="InterPro" id="IPR035906">
    <property type="entry name" value="MetI-like_sf"/>
</dbReference>
<evidence type="ECO:0000256" key="6">
    <source>
        <dbReference type="ARBA" id="ARBA00023136"/>
    </source>
</evidence>
<gene>
    <name evidence="9" type="ORF">GKO32_16945</name>
</gene>
<keyword evidence="6 7" id="KW-0472">Membrane</keyword>
<protein>
    <submittedName>
        <fullName evidence="9">ABC transporter permease subunit</fullName>
    </submittedName>
</protein>
<dbReference type="PROSITE" id="PS50928">
    <property type="entry name" value="ABC_TM1"/>
    <property type="match status" value="1"/>
</dbReference>